<proteinExistence type="predicted"/>
<dbReference type="PANTHER" id="PTHR10138">
    <property type="entry name" value="TRYPTOPHAN 2,3-DIOXYGENASE"/>
    <property type="match status" value="1"/>
</dbReference>
<dbReference type="InterPro" id="IPR037217">
    <property type="entry name" value="Trp/Indoleamine_2_3_dOase-like"/>
</dbReference>
<evidence type="ECO:0000313" key="1">
    <source>
        <dbReference type="EMBL" id="EFH87429.1"/>
    </source>
</evidence>
<organism evidence="1 2">
    <name type="scientific">Ktedonobacter racemifer DSM 44963</name>
    <dbReference type="NCBI Taxonomy" id="485913"/>
    <lineage>
        <taxon>Bacteria</taxon>
        <taxon>Bacillati</taxon>
        <taxon>Chloroflexota</taxon>
        <taxon>Ktedonobacteria</taxon>
        <taxon>Ktedonobacterales</taxon>
        <taxon>Ktedonobacteraceae</taxon>
        <taxon>Ktedonobacter</taxon>
    </lineage>
</organism>
<dbReference type="OrthoDB" id="9776847at2"/>
<dbReference type="Proteomes" id="UP000004508">
    <property type="component" value="Unassembled WGS sequence"/>
</dbReference>
<reference evidence="1 2" key="1">
    <citation type="journal article" date="2011" name="Stand. Genomic Sci.">
        <title>Non-contiguous finished genome sequence and contextual data of the filamentous soil bacterium Ktedonobacter racemifer type strain (SOSP1-21).</title>
        <authorList>
            <person name="Chang Y.J."/>
            <person name="Land M."/>
            <person name="Hauser L."/>
            <person name="Chertkov O."/>
            <person name="Del Rio T.G."/>
            <person name="Nolan M."/>
            <person name="Copeland A."/>
            <person name="Tice H."/>
            <person name="Cheng J.F."/>
            <person name="Lucas S."/>
            <person name="Han C."/>
            <person name="Goodwin L."/>
            <person name="Pitluck S."/>
            <person name="Ivanova N."/>
            <person name="Ovchinikova G."/>
            <person name="Pati A."/>
            <person name="Chen A."/>
            <person name="Palaniappan K."/>
            <person name="Mavromatis K."/>
            <person name="Liolios K."/>
            <person name="Brettin T."/>
            <person name="Fiebig A."/>
            <person name="Rohde M."/>
            <person name="Abt B."/>
            <person name="Goker M."/>
            <person name="Detter J.C."/>
            <person name="Woyke T."/>
            <person name="Bristow J."/>
            <person name="Eisen J.A."/>
            <person name="Markowitz V."/>
            <person name="Hugenholtz P."/>
            <person name="Kyrpides N.C."/>
            <person name="Klenk H.P."/>
            <person name="Lapidus A."/>
        </authorList>
    </citation>
    <scope>NUCLEOTIDE SEQUENCE [LARGE SCALE GENOMIC DNA]</scope>
    <source>
        <strain evidence="2">DSM 44963</strain>
    </source>
</reference>
<name>D6TP73_KTERA</name>
<evidence type="ECO:0000313" key="2">
    <source>
        <dbReference type="Proteomes" id="UP000004508"/>
    </source>
</evidence>
<dbReference type="InParanoid" id="D6TP73"/>
<accession>D6TP73</accession>
<dbReference type="GO" id="GO:0004833">
    <property type="term" value="F:L-tryptophan 2,3-dioxygenase activity"/>
    <property type="evidence" value="ECO:0007669"/>
    <property type="project" value="InterPro"/>
</dbReference>
<dbReference type="GO" id="GO:0019442">
    <property type="term" value="P:L-tryptophan catabolic process to acetyl-CoA"/>
    <property type="evidence" value="ECO:0007669"/>
    <property type="project" value="TreeGrafter"/>
</dbReference>
<dbReference type="SUPFAM" id="SSF140959">
    <property type="entry name" value="Indolic compounds 2,3-dioxygenase-like"/>
    <property type="match status" value="1"/>
</dbReference>
<dbReference type="GO" id="GO:0020037">
    <property type="term" value="F:heme binding"/>
    <property type="evidence" value="ECO:0007669"/>
    <property type="project" value="InterPro"/>
</dbReference>
<dbReference type="PANTHER" id="PTHR10138:SF0">
    <property type="entry name" value="TRYPTOPHAN 2,3-DIOXYGENASE"/>
    <property type="match status" value="1"/>
</dbReference>
<dbReference type="eggNOG" id="COG3483">
    <property type="taxonomic scope" value="Bacteria"/>
</dbReference>
<dbReference type="GO" id="GO:0019441">
    <property type="term" value="P:L-tryptophan catabolic process to kynurenine"/>
    <property type="evidence" value="ECO:0007669"/>
    <property type="project" value="InterPro"/>
</dbReference>
<dbReference type="EMBL" id="ADVG01000002">
    <property type="protein sequence ID" value="EFH87429.1"/>
    <property type="molecule type" value="Genomic_DNA"/>
</dbReference>
<keyword evidence="1" id="KW-0560">Oxidoreductase</keyword>
<gene>
    <name evidence="1" type="ORF">Krac_8761</name>
</gene>
<dbReference type="RefSeq" id="WP_007912573.1">
    <property type="nucleotide sequence ID" value="NZ_ADVG01000002.1"/>
</dbReference>
<dbReference type="Pfam" id="PF03301">
    <property type="entry name" value="Trp_dioxygenase"/>
    <property type="match status" value="1"/>
</dbReference>
<dbReference type="Gene3D" id="1.20.58.480">
    <property type="match status" value="2"/>
</dbReference>
<dbReference type="STRING" id="485913.Krac_8761"/>
<dbReference type="AlphaFoldDB" id="D6TP73"/>
<sequence length="236" mass="27675">MVREMVHEPGRGRELSTYERYLRTNELLALQKAEGELAHHDELQFQVVHQVFELWWKESAFELRTIRTLLGKGDLPYAIRLMQRVIRTQHLMLENLRMLESMTPWEFHAFRKVLEDGAGTDSPGFHALMRLSPLLWDDYKALLEREGVTLIEVHTQPQHYPLLLAMAEALIDYDEIFQLFRTQHFKLAIRMIGPGSMGTGGTSMQVLERTLRDAFYPELWQVRNELTELANQQGER</sequence>
<keyword evidence="2" id="KW-1185">Reference proteome</keyword>
<protein>
    <submittedName>
        <fullName evidence="1">Tryptophan 23-dioxygenase</fullName>
    </submittedName>
</protein>
<dbReference type="GO" id="GO:0046872">
    <property type="term" value="F:metal ion binding"/>
    <property type="evidence" value="ECO:0007669"/>
    <property type="project" value="InterPro"/>
</dbReference>
<keyword evidence="1" id="KW-0223">Dioxygenase</keyword>
<comment type="caution">
    <text evidence="1">The sequence shown here is derived from an EMBL/GenBank/DDBJ whole genome shotgun (WGS) entry which is preliminary data.</text>
</comment>
<dbReference type="InterPro" id="IPR004981">
    <property type="entry name" value="Trp_2_3_dOase"/>
</dbReference>